<name>A0A9X3I937_9SPHI</name>
<dbReference type="SMART" id="SM00698">
    <property type="entry name" value="MORN"/>
    <property type="match status" value="2"/>
</dbReference>
<dbReference type="InterPro" id="IPR003409">
    <property type="entry name" value="MORN"/>
</dbReference>
<protein>
    <recommendedName>
        <fullName evidence="5">MORN repeat-containing protein</fullName>
    </recommendedName>
</protein>
<sequence>MSFQSENNNMFYSKRYSIIRTILLTTAYLIAGISPGFAQPGSARERQASEYRRLSEATQRAYAPPRVSSPSSYSSGYKSPSSTPSSSRGGGSSTSYGSNVGSYSSDYSPYAAEFQRKQAAYNAKLKAQESAWNQKLAKVRSFLSSSGIVPDTKEKHEKFFFAAYGAGLDVAAITTVIKGSAEAYNKSVARENGMNENFTGGTKKECSGSCVETVTYVNGSGVYKGNTKNGAPHGLGTLVFPNGTTLTGQFDTGSIVGGKVKIVYAASATNKPYTYEGGYRNNEQNGYGVTTWGTDDIEEAEYVNGAKQGLATLYRNGAVIKGLWKDDKMIGKHTWTFKSGYTVEKDMDVLNGKETVITQARSQLPPAGAKKFTNDYGTVYEGDAVVAGQPYNGKFTFSDGRVTVGLHNKGGYLIKGKTTLPDGSTTEGLHENGYITNGKTVYPDRTSFNGSYDKKGYFIKGDIIYPDGQRFSGAFKDNKC</sequence>
<organism evidence="3 4">
    <name type="scientific">Pedobacter agri</name>
    <dbReference type="NCBI Taxonomy" id="454586"/>
    <lineage>
        <taxon>Bacteria</taxon>
        <taxon>Pseudomonadati</taxon>
        <taxon>Bacteroidota</taxon>
        <taxon>Sphingobacteriia</taxon>
        <taxon>Sphingobacteriales</taxon>
        <taxon>Sphingobacteriaceae</taxon>
        <taxon>Pedobacter</taxon>
    </lineage>
</organism>
<feature type="region of interest" description="Disordered" evidence="2">
    <location>
        <begin position="39"/>
        <end position="98"/>
    </location>
</feature>
<gene>
    <name evidence="3" type="ORF">OQZ29_09075</name>
</gene>
<dbReference type="EMBL" id="JAPJUH010000002">
    <property type="protein sequence ID" value="MCX3264895.1"/>
    <property type="molecule type" value="Genomic_DNA"/>
</dbReference>
<dbReference type="PANTHER" id="PTHR23084:SF263">
    <property type="entry name" value="MORN REPEAT-CONTAINING PROTEIN 1"/>
    <property type="match status" value="1"/>
</dbReference>
<dbReference type="SUPFAM" id="SSF82185">
    <property type="entry name" value="Histone H3 K4-specific methyltransferase SET7/9 N-terminal domain"/>
    <property type="match status" value="2"/>
</dbReference>
<dbReference type="Pfam" id="PF02493">
    <property type="entry name" value="MORN"/>
    <property type="match status" value="2"/>
</dbReference>
<reference evidence="3" key="1">
    <citation type="submission" date="2022-11" db="EMBL/GenBank/DDBJ databases">
        <authorList>
            <person name="Graham C."/>
            <person name="Newman J.D."/>
        </authorList>
    </citation>
    <scope>NUCLEOTIDE SEQUENCE</scope>
    <source>
        <strain evidence="3">DSM 19486</strain>
    </source>
</reference>
<keyword evidence="1" id="KW-0677">Repeat</keyword>
<feature type="compositionally biased region" description="Basic and acidic residues" evidence="2">
    <location>
        <begin position="43"/>
        <end position="55"/>
    </location>
</feature>
<evidence type="ECO:0000313" key="3">
    <source>
        <dbReference type="EMBL" id="MCX3264895.1"/>
    </source>
</evidence>
<dbReference type="PANTHER" id="PTHR23084">
    <property type="entry name" value="PHOSPHATIDYLINOSITOL-4-PHOSPHATE 5-KINASE RELATED"/>
    <property type="match status" value="1"/>
</dbReference>
<keyword evidence="4" id="KW-1185">Reference proteome</keyword>
<comment type="caution">
    <text evidence="3">The sequence shown here is derived from an EMBL/GenBank/DDBJ whole genome shotgun (WGS) entry which is preliminary data.</text>
</comment>
<accession>A0A9X3I937</accession>
<dbReference type="AlphaFoldDB" id="A0A9X3I937"/>
<evidence type="ECO:0008006" key="5">
    <source>
        <dbReference type="Google" id="ProtNLM"/>
    </source>
</evidence>
<evidence type="ECO:0000313" key="4">
    <source>
        <dbReference type="Proteomes" id="UP001142592"/>
    </source>
</evidence>
<dbReference type="Gene3D" id="2.20.110.10">
    <property type="entry name" value="Histone H3 K4-specific methyltransferase SET7/9 N-terminal domain"/>
    <property type="match status" value="2"/>
</dbReference>
<feature type="compositionally biased region" description="Low complexity" evidence="2">
    <location>
        <begin position="62"/>
        <end position="98"/>
    </location>
</feature>
<dbReference type="Proteomes" id="UP001142592">
    <property type="component" value="Unassembled WGS sequence"/>
</dbReference>
<evidence type="ECO:0000256" key="2">
    <source>
        <dbReference type="SAM" id="MobiDB-lite"/>
    </source>
</evidence>
<evidence type="ECO:0000256" key="1">
    <source>
        <dbReference type="ARBA" id="ARBA00022737"/>
    </source>
</evidence>
<dbReference type="RefSeq" id="WP_010600715.1">
    <property type="nucleotide sequence ID" value="NZ_JAPJUH010000002.1"/>
</dbReference>
<proteinExistence type="predicted"/>